<evidence type="ECO:0000313" key="1">
    <source>
        <dbReference type="EMBL" id="KAL3281753.1"/>
    </source>
</evidence>
<reference evidence="1 2" key="1">
    <citation type="journal article" date="2021" name="BMC Biol.">
        <title>Horizontally acquired antibacterial genes associated with adaptive radiation of ladybird beetles.</title>
        <authorList>
            <person name="Li H.S."/>
            <person name="Tang X.F."/>
            <person name="Huang Y.H."/>
            <person name="Xu Z.Y."/>
            <person name="Chen M.L."/>
            <person name="Du X.Y."/>
            <person name="Qiu B.Y."/>
            <person name="Chen P.T."/>
            <person name="Zhang W."/>
            <person name="Slipinski A."/>
            <person name="Escalona H.E."/>
            <person name="Waterhouse R.M."/>
            <person name="Zwick A."/>
            <person name="Pang H."/>
        </authorList>
    </citation>
    <scope>NUCLEOTIDE SEQUENCE [LARGE SCALE GENOMIC DNA]</scope>
    <source>
        <strain evidence="1">SYSU2018</strain>
    </source>
</reference>
<gene>
    <name evidence="1" type="ORF">HHI36_004957</name>
</gene>
<dbReference type="Proteomes" id="UP001516400">
    <property type="component" value="Unassembled WGS sequence"/>
</dbReference>
<dbReference type="EMBL" id="JABFTP020000144">
    <property type="protein sequence ID" value="KAL3281753.1"/>
    <property type="molecule type" value="Genomic_DNA"/>
</dbReference>
<accession>A0ABD2NT63</accession>
<name>A0ABD2NT63_9CUCU</name>
<sequence length="160" mass="17900">MGPFVPIHMTAGSCCEDDGDAVFGDDEGIGFAGDLSTDPEEDIGMICEEDGCSKEETSIVCEEDVETVFTKTKSKIRMFGFKLILWDHLYLFTLLQVRAVKDIGDAVFGDDEGICFAGDLSTDAEEDIGMVCEEDCFQSFSIFRIIQNEWKRKWTKKKGF</sequence>
<comment type="caution">
    <text evidence="1">The sequence shown here is derived from an EMBL/GenBank/DDBJ whole genome shotgun (WGS) entry which is preliminary data.</text>
</comment>
<evidence type="ECO:0000313" key="2">
    <source>
        <dbReference type="Proteomes" id="UP001516400"/>
    </source>
</evidence>
<protein>
    <submittedName>
        <fullName evidence="1">Uncharacterized protein</fullName>
    </submittedName>
</protein>
<proteinExistence type="predicted"/>
<dbReference type="AlphaFoldDB" id="A0ABD2NT63"/>
<keyword evidence="2" id="KW-1185">Reference proteome</keyword>
<organism evidence="1 2">
    <name type="scientific">Cryptolaemus montrouzieri</name>
    <dbReference type="NCBI Taxonomy" id="559131"/>
    <lineage>
        <taxon>Eukaryota</taxon>
        <taxon>Metazoa</taxon>
        <taxon>Ecdysozoa</taxon>
        <taxon>Arthropoda</taxon>
        <taxon>Hexapoda</taxon>
        <taxon>Insecta</taxon>
        <taxon>Pterygota</taxon>
        <taxon>Neoptera</taxon>
        <taxon>Endopterygota</taxon>
        <taxon>Coleoptera</taxon>
        <taxon>Polyphaga</taxon>
        <taxon>Cucujiformia</taxon>
        <taxon>Coccinelloidea</taxon>
        <taxon>Coccinellidae</taxon>
        <taxon>Scymninae</taxon>
        <taxon>Scymnini</taxon>
        <taxon>Cryptolaemus</taxon>
    </lineage>
</organism>